<dbReference type="EMBL" id="BMMX01000023">
    <property type="protein sequence ID" value="GGL04823.1"/>
    <property type="molecule type" value="Genomic_DNA"/>
</dbReference>
<proteinExistence type="predicted"/>
<dbReference type="RefSeq" id="WP_189081189.1">
    <property type="nucleotide sequence ID" value="NZ_BMMX01000023.1"/>
</dbReference>
<accession>A0A8J3C3I2</accession>
<feature type="chain" id="PRO_5035243263" description="Neocarzinostatin family protein" evidence="1">
    <location>
        <begin position="31"/>
        <end position="148"/>
    </location>
</feature>
<evidence type="ECO:0008006" key="4">
    <source>
        <dbReference type="Google" id="ProtNLM"/>
    </source>
</evidence>
<evidence type="ECO:0000313" key="2">
    <source>
        <dbReference type="EMBL" id="GGL04823.1"/>
    </source>
</evidence>
<comment type="caution">
    <text evidence="2">The sequence shown here is derived from an EMBL/GenBank/DDBJ whole genome shotgun (WGS) entry which is preliminary data.</text>
</comment>
<gene>
    <name evidence="2" type="ORF">GCM10012284_44230</name>
</gene>
<protein>
    <recommendedName>
        <fullName evidence="4">Neocarzinostatin family protein</fullName>
    </recommendedName>
</protein>
<name>A0A8J3C3I2_9ACTN</name>
<reference evidence="2" key="1">
    <citation type="journal article" date="2014" name="Int. J. Syst. Evol. Microbiol.">
        <title>Complete genome sequence of Corynebacterium casei LMG S-19264T (=DSM 44701T), isolated from a smear-ripened cheese.</title>
        <authorList>
            <consortium name="US DOE Joint Genome Institute (JGI-PGF)"/>
            <person name="Walter F."/>
            <person name="Albersmeier A."/>
            <person name="Kalinowski J."/>
            <person name="Ruckert C."/>
        </authorList>
    </citation>
    <scope>NUCLEOTIDE SEQUENCE</scope>
    <source>
        <strain evidence="2">CGMCC 4.7299</strain>
    </source>
</reference>
<sequence>MRRGKWTVPAVAAAAVSVGAALAFAVPASAGVNLQSESDATAAVKLGANARLDAKGAVVFAPVYLTCTPGSDSYLQVSVTQAVGNDIASGSRYREIDDCTGERQKIQVSVTPTNHPFQRGVAFGEAMLTVCDYRGCTSPYDEHTIRIR</sequence>
<reference evidence="2" key="2">
    <citation type="submission" date="2020-09" db="EMBL/GenBank/DDBJ databases">
        <authorList>
            <person name="Sun Q."/>
            <person name="Zhou Y."/>
        </authorList>
    </citation>
    <scope>NUCLEOTIDE SEQUENCE</scope>
    <source>
        <strain evidence="2">CGMCC 4.7299</strain>
    </source>
</reference>
<dbReference type="AlphaFoldDB" id="A0A8J3C3I2"/>
<evidence type="ECO:0000313" key="3">
    <source>
        <dbReference type="Proteomes" id="UP000656042"/>
    </source>
</evidence>
<dbReference type="Proteomes" id="UP000656042">
    <property type="component" value="Unassembled WGS sequence"/>
</dbReference>
<keyword evidence="1" id="KW-0732">Signal</keyword>
<keyword evidence="3" id="KW-1185">Reference proteome</keyword>
<evidence type="ECO:0000256" key="1">
    <source>
        <dbReference type="SAM" id="SignalP"/>
    </source>
</evidence>
<organism evidence="2 3">
    <name type="scientific">Mangrovihabitans endophyticus</name>
    <dbReference type="NCBI Taxonomy" id="1751298"/>
    <lineage>
        <taxon>Bacteria</taxon>
        <taxon>Bacillati</taxon>
        <taxon>Actinomycetota</taxon>
        <taxon>Actinomycetes</taxon>
        <taxon>Micromonosporales</taxon>
        <taxon>Micromonosporaceae</taxon>
        <taxon>Mangrovihabitans</taxon>
    </lineage>
</organism>
<feature type="signal peptide" evidence="1">
    <location>
        <begin position="1"/>
        <end position="30"/>
    </location>
</feature>